<dbReference type="PIRSF" id="PIRSF011544">
    <property type="entry name" value="NucleaseA_inhib-like"/>
    <property type="match status" value="1"/>
</dbReference>
<dbReference type="RefSeq" id="WP_310833512.1">
    <property type="nucleotide sequence ID" value="NZ_JAALHA020000001.1"/>
</dbReference>
<protein>
    <submittedName>
        <fullName evidence="1">Nuclease A inhibitor family protein</fullName>
    </submittedName>
</protein>
<dbReference type="SUPFAM" id="SSF82602">
    <property type="entry name" value="Nuclease A inhibitor (NuiA)"/>
    <property type="match status" value="1"/>
</dbReference>
<dbReference type="Pfam" id="PF07924">
    <property type="entry name" value="NuiA"/>
    <property type="match status" value="1"/>
</dbReference>
<dbReference type="Proteomes" id="UP000667802">
    <property type="component" value="Unassembled WGS sequence"/>
</dbReference>
<dbReference type="InterPro" id="IPR012489">
    <property type="entry name" value="NucleaseA_inhib-like"/>
</dbReference>
<dbReference type="EMBL" id="JAALHA020000001">
    <property type="protein sequence ID" value="MDR9893845.1"/>
    <property type="molecule type" value="Genomic_DNA"/>
</dbReference>
<evidence type="ECO:0000313" key="1">
    <source>
        <dbReference type="EMBL" id="MDR9893845.1"/>
    </source>
</evidence>
<name>A0AAP5I358_9CYAN</name>
<dbReference type="Gene3D" id="3.40.1460.10">
    <property type="entry name" value="Nuclease A inhibitor-like"/>
    <property type="match status" value="1"/>
</dbReference>
<dbReference type="InterPro" id="IPR036587">
    <property type="entry name" value="NucleaseA_inhib-like_sf"/>
</dbReference>
<organism evidence="1 2">
    <name type="scientific">Aetokthonos hydrillicola Thurmond2011</name>
    <dbReference type="NCBI Taxonomy" id="2712845"/>
    <lineage>
        <taxon>Bacteria</taxon>
        <taxon>Bacillati</taxon>
        <taxon>Cyanobacteriota</taxon>
        <taxon>Cyanophyceae</taxon>
        <taxon>Nostocales</taxon>
        <taxon>Hapalosiphonaceae</taxon>
        <taxon>Aetokthonos</taxon>
    </lineage>
</organism>
<sequence length="134" mass="15151">MSNNDLKEKLKEVSNGLLMPSESDYPFEPFVWSAQGKEALGSDKILELTNHPKDSPVETVDLDHLFRNVAEEKEWHDEEQKQNVSKYKSLVQTLKANLDDLKVYRVGSIEIDVYIVGKTKEGDLAGLSTKVVET</sequence>
<evidence type="ECO:0000313" key="2">
    <source>
        <dbReference type="Proteomes" id="UP000667802"/>
    </source>
</evidence>
<dbReference type="AlphaFoldDB" id="A0AAP5I358"/>
<accession>A0AAP5I358</accession>
<reference evidence="2" key="1">
    <citation type="journal article" date="2021" name="Science">
        <title>Hunting the eagle killer: A cyanobacterial neurotoxin causes vacuolar myelinopathy.</title>
        <authorList>
            <person name="Breinlinger S."/>
            <person name="Phillips T.J."/>
            <person name="Haram B.N."/>
            <person name="Mares J."/>
            <person name="Martinez Yerena J.A."/>
            <person name="Hrouzek P."/>
            <person name="Sobotka R."/>
            <person name="Henderson W.M."/>
            <person name="Schmieder P."/>
            <person name="Williams S.M."/>
            <person name="Lauderdale J.D."/>
            <person name="Wilde H.D."/>
            <person name="Gerrin W."/>
            <person name="Kust A."/>
            <person name="Washington J.W."/>
            <person name="Wagner C."/>
            <person name="Geier B."/>
            <person name="Liebeke M."/>
            <person name="Enke H."/>
            <person name="Niedermeyer T.H.J."/>
            <person name="Wilde S.B."/>
        </authorList>
    </citation>
    <scope>NUCLEOTIDE SEQUENCE [LARGE SCALE GENOMIC DNA]</scope>
    <source>
        <strain evidence="2">Thurmond2011</strain>
    </source>
</reference>
<gene>
    <name evidence="1" type="ORF">G7B40_004550</name>
</gene>
<keyword evidence="2" id="KW-1185">Reference proteome</keyword>
<comment type="caution">
    <text evidence="1">The sequence shown here is derived from an EMBL/GenBank/DDBJ whole genome shotgun (WGS) entry which is preliminary data.</text>
</comment>
<proteinExistence type="predicted"/>